<evidence type="ECO:0000256" key="3">
    <source>
        <dbReference type="ARBA" id="ARBA00023069"/>
    </source>
</evidence>
<gene>
    <name evidence="7" type="ORF">WJX72_011163</name>
</gene>
<sequence>MSFRRPRSSRASDGFAEVSTSSADKAGMDFSGQPGVSKAPGPPSSEAAVPADVSMESILEKLKLLDYEAEFCQRKHSRMKLLTRGYFALPVSINGQNEQFFYFTSLVAWLLTLAGRHFEAPQQFDDPNITCTAILSELREMGLAAPTCPPTKLRQGYGDAVCSVLSSLLDAVLAKRHWTWKAPVHQQETHTEEAEVDDDAEVTTNEIVDETRAGYSSDEEAYLGGSAGPAGTAGRPEHTREHAASSSSQNKVDPAEWQLEVERVGPKLKSSLSADAKDWRTHLEQAHQHSKAIAQLWPDGEAMLGRVRTEAATALDKLATRERFLNSQLESLTLDYREAHEQLAKLQADYHQKQNSLAMMDNELAHITKGLEEAKLELEERGSNISDTSPVSRIKAAITALKAELQQMLVQIGVLQHQLLQISLADSQPYKSQALAT</sequence>
<dbReference type="Proteomes" id="UP001489004">
    <property type="component" value="Unassembled WGS sequence"/>
</dbReference>
<keyword evidence="3" id="KW-0969">Cilium</keyword>
<dbReference type="EMBL" id="JALJOR010000002">
    <property type="protein sequence ID" value="KAK9824536.1"/>
    <property type="molecule type" value="Genomic_DNA"/>
</dbReference>
<proteinExistence type="inferred from homology"/>
<evidence type="ECO:0000256" key="6">
    <source>
        <dbReference type="SAM" id="MobiDB-lite"/>
    </source>
</evidence>
<comment type="similarity">
    <text evidence="2">Belongs to the IFT57 family.</text>
</comment>
<dbReference type="GO" id="GO:0042073">
    <property type="term" value="P:intraciliary transport"/>
    <property type="evidence" value="ECO:0007669"/>
    <property type="project" value="TreeGrafter"/>
</dbReference>
<protein>
    <recommendedName>
        <fullName evidence="9">Intraflagellar transport protein 57 homolog</fullName>
    </recommendedName>
</protein>
<keyword evidence="5" id="KW-0175">Coiled coil</keyword>
<feature type="coiled-coil region" evidence="5">
    <location>
        <begin position="329"/>
        <end position="363"/>
    </location>
</feature>
<comment type="caution">
    <text evidence="7">The sequence shown here is derived from an EMBL/GenBank/DDBJ whole genome shotgun (WGS) entry which is preliminary data.</text>
</comment>
<dbReference type="PANTHER" id="PTHR16011">
    <property type="entry name" value="IFT57/HIPPI"/>
    <property type="match status" value="1"/>
</dbReference>
<keyword evidence="4" id="KW-0966">Cell projection</keyword>
<evidence type="ECO:0000256" key="2">
    <source>
        <dbReference type="ARBA" id="ARBA00009415"/>
    </source>
</evidence>
<evidence type="ECO:0000313" key="8">
    <source>
        <dbReference type="Proteomes" id="UP001489004"/>
    </source>
</evidence>
<dbReference type="GO" id="GO:0005929">
    <property type="term" value="C:cilium"/>
    <property type="evidence" value="ECO:0007669"/>
    <property type="project" value="UniProtKB-SubCell"/>
</dbReference>
<dbReference type="AlphaFoldDB" id="A0AAW1QSU4"/>
<comment type="subcellular location">
    <subcellularLocation>
        <location evidence="1">Cell projection</location>
        <location evidence="1">Cilium</location>
    </subcellularLocation>
</comment>
<evidence type="ECO:0000256" key="5">
    <source>
        <dbReference type="SAM" id="Coils"/>
    </source>
</evidence>
<feature type="region of interest" description="Disordered" evidence="6">
    <location>
        <begin position="1"/>
        <end position="50"/>
    </location>
</feature>
<evidence type="ECO:0000313" key="7">
    <source>
        <dbReference type="EMBL" id="KAK9824536.1"/>
    </source>
</evidence>
<dbReference type="GO" id="GO:0005815">
    <property type="term" value="C:microtubule organizing center"/>
    <property type="evidence" value="ECO:0007669"/>
    <property type="project" value="TreeGrafter"/>
</dbReference>
<dbReference type="GO" id="GO:1905515">
    <property type="term" value="P:non-motile cilium assembly"/>
    <property type="evidence" value="ECO:0007669"/>
    <property type="project" value="TreeGrafter"/>
</dbReference>
<dbReference type="Pfam" id="PF10498">
    <property type="entry name" value="IFT57"/>
    <property type="match status" value="1"/>
</dbReference>
<name>A0AAW1QSU4_9CHLO</name>
<accession>A0AAW1QSU4</accession>
<evidence type="ECO:0000256" key="4">
    <source>
        <dbReference type="ARBA" id="ARBA00023273"/>
    </source>
</evidence>
<dbReference type="GO" id="GO:0005794">
    <property type="term" value="C:Golgi apparatus"/>
    <property type="evidence" value="ECO:0007669"/>
    <property type="project" value="TreeGrafter"/>
</dbReference>
<dbReference type="GO" id="GO:0030992">
    <property type="term" value="C:intraciliary transport particle B"/>
    <property type="evidence" value="ECO:0007669"/>
    <property type="project" value="TreeGrafter"/>
</dbReference>
<evidence type="ECO:0008006" key="9">
    <source>
        <dbReference type="Google" id="ProtNLM"/>
    </source>
</evidence>
<dbReference type="InterPro" id="IPR019530">
    <property type="entry name" value="Intra-flagellar_transport_57"/>
</dbReference>
<organism evidence="7 8">
    <name type="scientific">[Myrmecia] bisecta</name>
    <dbReference type="NCBI Taxonomy" id="41462"/>
    <lineage>
        <taxon>Eukaryota</taxon>
        <taxon>Viridiplantae</taxon>
        <taxon>Chlorophyta</taxon>
        <taxon>core chlorophytes</taxon>
        <taxon>Trebouxiophyceae</taxon>
        <taxon>Trebouxiales</taxon>
        <taxon>Trebouxiaceae</taxon>
        <taxon>Myrmecia</taxon>
    </lineage>
</organism>
<evidence type="ECO:0000256" key="1">
    <source>
        <dbReference type="ARBA" id="ARBA00004138"/>
    </source>
</evidence>
<feature type="region of interest" description="Disordered" evidence="6">
    <location>
        <begin position="210"/>
        <end position="255"/>
    </location>
</feature>
<dbReference type="PANTHER" id="PTHR16011:SF0">
    <property type="entry name" value="INTRAFLAGELLAR TRANSPORT PROTEIN 57 HOMOLOG"/>
    <property type="match status" value="1"/>
</dbReference>
<reference evidence="7 8" key="1">
    <citation type="journal article" date="2024" name="Nat. Commun.">
        <title>Phylogenomics reveals the evolutionary origins of lichenization in chlorophyte algae.</title>
        <authorList>
            <person name="Puginier C."/>
            <person name="Libourel C."/>
            <person name="Otte J."/>
            <person name="Skaloud P."/>
            <person name="Haon M."/>
            <person name="Grisel S."/>
            <person name="Petersen M."/>
            <person name="Berrin J.G."/>
            <person name="Delaux P.M."/>
            <person name="Dal Grande F."/>
            <person name="Keller J."/>
        </authorList>
    </citation>
    <scope>NUCLEOTIDE SEQUENCE [LARGE SCALE GENOMIC DNA]</scope>
    <source>
        <strain evidence="7 8">SAG 2043</strain>
    </source>
</reference>
<keyword evidence="8" id="KW-1185">Reference proteome</keyword>